<evidence type="ECO:0000259" key="1">
    <source>
        <dbReference type="Pfam" id="PF08241"/>
    </source>
</evidence>
<accession>A0ABY8QYM0</accession>
<organism evidence="2 3">
    <name type="scientific">Saxibacter everestensis</name>
    <dbReference type="NCBI Taxonomy" id="2909229"/>
    <lineage>
        <taxon>Bacteria</taxon>
        <taxon>Bacillati</taxon>
        <taxon>Actinomycetota</taxon>
        <taxon>Actinomycetes</taxon>
        <taxon>Micrococcales</taxon>
        <taxon>Brevibacteriaceae</taxon>
        <taxon>Saxibacter</taxon>
    </lineage>
</organism>
<evidence type="ECO:0000313" key="3">
    <source>
        <dbReference type="Proteomes" id="UP001209083"/>
    </source>
</evidence>
<dbReference type="Gene3D" id="3.40.50.150">
    <property type="entry name" value="Vaccinia Virus protein VP39"/>
    <property type="match status" value="1"/>
</dbReference>
<dbReference type="PANTHER" id="PTHR43591:SF110">
    <property type="entry name" value="RHODANESE DOMAIN-CONTAINING PROTEIN"/>
    <property type="match status" value="1"/>
</dbReference>
<dbReference type="Proteomes" id="UP001209083">
    <property type="component" value="Chromosome"/>
</dbReference>
<dbReference type="InterPro" id="IPR029063">
    <property type="entry name" value="SAM-dependent_MTases_sf"/>
</dbReference>
<dbReference type="GO" id="GO:0008168">
    <property type="term" value="F:methyltransferase activity"/>
    <property type="evidence" value="ECO:0007669"/>
    <property type="project" value="UniProtKB-KW"/>
</dbReference>
<keyword evidence="2" id="KW-0489">Methyltransferase</keyword>
<keyword evidence="3" id="KW-1185">Reference proteome</keyword>
<dbReference type="Pfam" id="PF08241">
    <property type="entry name" value="Methyltransf_11"/>
    <property type="match status" value="1"/>
</dbReference>
<evidence type="ECO:0000313" key="2">
    <source>
        <dbReference type="EMBL" id="WGW14048.1"/>
    </source>
</evidence>
<sequence length="280" mass="30633">MYSMTEGDSAGNIISGGYLSIGAEESVRANRTYWDGSAEEYLKDHGSFLGASQFVWCPEGLNEADVHLLGDVRNRDVLEVGCGAGQCSRWLAEQGARAVGVDFSPGMLEQARRLQEEHPLSDGAVPPTLLEADARHLPFQDDSFDLACSAYGALPFVQDAESALSEVARVLRPGGRWVFSVSHPIRWIFPDVPGEAGLTVEYSYFDRTPYVELAQDGSPIYAEHHRTIGDWVSLITRAGFALRDVTEPEWPESNTSAWGGWSPLRGSLMPGTMIFSCELA</sequence>
<feature type="domain" description="Methyltransferase type 11" evidence="1">
    <location>
        <begin position="78"/>
        <end position="179"/>
    </location>
</feature>
<name>A0ABY8QYM0_9MICO</name>
<reference evidence="2 3" key="1">
    <citation type="submission" date="2023-05" db="EMBL/GenBank/DDBJ databases">
        <title>Lithophilousrod everest ZFBP1038 complete genpme.</title>
        <authorList>
            <person name="Tian M."/>
        </authorList>
    </citation>
    <scope>NUCLEOTIDE SEQUENCE [LARGE SCALE GENOMIC DNA]</scope>
    <source>
        <strain evidence="2 3">ZFBP1038</strain>
    </source>
</reference>
<protein>
    <submittedName>
        <fullName evidence="2">Methyltransferase domain-containing protein</fullName>
    </submittedName>
</protein>
<dbReference type="RefSeq" id="WP_349640864.1">
    <property type="nucleotide sequence ID" value="NZ_CP090958.1"/>
</dbReference>
<dbReference type="CDD" id="cd02440">
    <property type="entry name" value="AdoMet_MTases"/>
    <property type="match status" value="1"/>
</dbReference>
<dbReference type="GO" id="GO:0032259">
    <property type="term" value="P:methylation"/>
    <property type="evidence" value="ECO:0007669"/>
    <property type="project" value="UniProtKB-KW"/>
</dbReference>
<proteinExistence type="predicted"/>
<gene>
    <name evidence="2" type="ORF">LWF01_08450</name>
</gene>
<dbReference type="SUPFAM" id="SSF53335">
    <property type="entry name" value="S-adenosyl-L-methionine-dependent methyltransferases"/>
    <property type="match status" value="1"/>
</dbReference>
<keyword evidence="2" id="KW-0808">Transferase</keyword>
<dbReference type="InterPro" id="IPR013216">
    <property type="entry name" value="Methyltransf_11"/>
</dbReference>
<dbReference type="PANTHER" id="PTHR43591">
    <property type="entry name" value="METHYLTRANSFERASE"/>
    <property type="match status" value="1"/>
</dbReference>
<dbReference type="EMBL" id="CP090958">
    <property type="protein sequence ID" value="WGW14048.1"/>
    <property type="molecule type" value="Genomic_DNA"/>
</dbReference>